<dbReference type="RefSeq" id="WP_148898595.1">
    <property type="nucleotide sequence ID" value="NZ_VNHY01000002.1"/>
</dbReference>
<comment type="caution">
    <text evidence="2">The sequence shown here is derived from an EMBL/GenBank/DDBJ whole genome shotgun (WGS) entry which is preliminary data.</text>
</comment>
<dbReference type="Proteomes" id="UP000324595">
    <property type="component" value="Unassembled WGS sequence"/>
</dbReference>
<evidence type="ECO:0000256" key="1">
    <source>
        <dbReference type="SAM" id="MobiDB-lite"/>
    </source>
</evidence>
<gene>
    <name evidence="2" type="ORF">LX73_1237</name>
</gene>
<feature type="region of interest" description="Disordered" evidence="1">
    <location>
        <begin position="244"/>
        <end position="263"/>
    </location>
</feature>
<evidence type="ECO:0000313" key="2">
    <source>
        <dbReference type="EMBL" id="TYP93531.1"/>
    </source>
</evidence>
<sequence length="591" mass="67626">MNQDWILQKKVTRRFFSNATWVPLRASYTDEKGKGTVKNIGYVEEYFGCGSVAFPPEHREVAEQLSWSDIGISCNVKPFAYEDGYYASIEQYQRSDKEPIGVQLVFEHPQPIIGGRKWILNPDLVVALRLIKEGTNWVRPEENFVVVAREVLDEKGHHRLIEIKREFLIDYLAARNLSLRLSYYRSRVENISSLEDSDYANLENMQEQRDGGKFELLIRSLDDVFGGGWALMRTWRTDIDEEEDAPVMGPENNENTDYESSEGHLSGFEGIRIEGEFWRDEWIDHNGQSKRVRGDEDTNLPQFIVETDGSRMGSHDLYNEDIGRWLWFRSSIVNELLSLRGFSLKWYTAETGGIESTSGYVTHFGINSSDLITVYASDIARLEGWEQHIWAAHNVVPDGKVSNELLAAQVKTQPASTHAVEDLLFKVMKMLEVGFRKEFNASLFTHNIEHPSATQHISRFASKDLKSLLRLAKELVRVFSDRLDVKELRKLSTHPDKKKLGSNKLLQNVLAQKVGPEKARRIFGPIVGVYDMRVGDAHPTSSNIGDALKLAEIDESQSFLRQGEQMISNYGRAIWWIGKLLFEPSDTQKTK</sequence>
<protein>
    <submittedName>
        <fullName evidence="2">Uncharacterized protein</fullName>
    </submittedName>
</protein>
<organism evidence="2 3">
    <name type="scientific">Fodinibius salinus</name>
    <dbReference type="NCBI Taxonomy" id="860790"/>
    <lineage>
        <taxon>Bacteria</taxon>
        <taxon>Pseudomonadati</taxon>
        <taxon>Balneolota</taxon>
        <taxon>Balneolia</taxon>
        <taxon>Balneolales</taxon>
        <taxon>Balneolaceae</taxon>
        <taxon>Fodinibius</taxon>
    </lineage>
</organism>
<reference evidence="2 3" key="1">
    <citation type="submission" date="2019-07" db="EMBL/GenBank/DDBJ databases">
        <title>Genomic Encyclopedia of Archaeal and Bacterial Type Strains, Phase II (KMG-II): from individual species to whole genera.</title>
        <authorList>
            <person name="Goeker M."/>
        </authorList>
    </citation>
    <scope>NUCLEOTIDE SEQUENCE [LARGE SCALE GENOMIC DNA]</scope>
    <source>
        <strain evidence="2 3">DSM 21935</strain>
    </source>
</reference>
<dbReference type="AlphaFoldDB" id="A0A5D3YLG4"/>
<keyword evidence="3" id="KW-1185">Reference proteome</keyword>
<dbReference type="OrthoDB" id="1550479at2"/>
<name>A0A5D3YLG4_9BACT</name>
<proteinExistence type="predicted"/>
<evidence type="ECO:0000313" key="3">
    <source>
        <dbReference type="Proteomes" id="UP000324595"/>
    </source>
</evidence>
<dbReference type="EMBL" id="VNHY01000002">
    <property type="protein sequence ID" value="TYP93531.1"/>
    <property type="molecule type" value="Genomic_DNA"/>
</dbReference>
<accession>A0A5D3YLG4</accession>